<evidence type="ECO:0000313" key="3">
    <source>
        <dbReference type="Proteomes" id="UP000241986"/>
    </source>
</evidence>
<dbReference type="RefSeq" id="WP_107684743.1">
    <property type="nucleotide sequence ID" value="NZ_PZKL01000045.1"/>
</dbReference>
<sequence>MSNQKEMTPMKLLSNHFRCFEQLCIGLNSPVVLHGHAAKSGVYNYWSGSQTGKKKGVENDFLRIYHLGLSKGPNTNIGFVFNYLTTSPATVAVTKLVGESMDSSRNFSVDEFRKLMNKFNAVLREMASGQKRGKVDCDEMYKEFLGIFFCEENMYNSEDERAQFVQVTDEYQQAWEEKERAIAAKRKEQKELTAKANKIKADVDGNIHTSEQGCRVAAIKLLIAELQKEQAQLESQIRDVRQKQHQEKGLFDVNEAIKSAEKDILALMNDFEDKSKVILASMSNHNKKRIKDSVNK</sequence>
<proteinExistence type="predicted"/>
<keyword evidence="1" id="KW-0175">Coiled coil</keyword>
<organism evidence="2 3">
    <name type="scientific">Aeromonas veronii</name>
    <dbReference type="NCBI Taxonomy" id="654"/>
    <lineage>
        <taxon>Bacteria</taxon>
        <taxon>Pseudomonadati</taxon>
        <taxon>Pseudomonadota</taxon>
        <taxon>Gammaproteobacteria</taxon>
        <taxon>Aeromonadales</taxon>
        <taxon>Aeromonadaceae</taxon>
        <taxon>Aeromonas</taxon>
    </lineage>
</organism>
<protein>
    <submittedName>
        <fullName evidence="2">Uncharacterized protein</fullName>
    </submittedName>
</protein>
<evidence type="ECO:0000313" key="2">
    <source>
        <dbReference type="EMBL" id="PTH79118.1"/>
    </source>
</evidence>
<dbReference type="Proteomes" id="UP000241986">
    <property type="component" value="Unassembled WGS sequence"/>
</dbReference>
<evidence type="ECO:0000256" key="1">
    <source>
        <dbReference type="SAM" id="Coils"/>
    </source>
</evidence>
<accession>A0A2T4MX04</accession>
<comment type="caution">
    <text evidence="2">The sequence shown here is derived from an EMBL/GenBank/DDBJ whole genome shotgun (WGS) entry which is preliminary data.</text>
</comment>
<reference evidence="2 3" key="1">
    <citation type="submission" date="2018-03" db="EMBL/GenBank/DDBJ databases">
        <title>Aeromonas veronii whole genome sequencing and analysis.</title>
        <authorList>
            <person name="Xie H."/>
            <person name="Liu T."/>
            <person name="Wang K."/>
        </authorList>
    </citation>
    <scope>NUCLEOTIDE SEQUENCE [LARGE SCALE GENOMIC DNA]</scope>
    <source>
        <strain evidence="2 3">XH.VA.1</strain>
    </source>
</reference>
<name>A0A2T4MX04_AERVE</name>
<gene>
    <name evidence="2" type="ORF">DAA48_22060</name>
</gene>
<feature type="coiled-coil region" evidence="1">
    <location>
        <begin position="182"/>
        <end position="246"/>
    </location>
</feature>
<dbReference type="AlphaFoldDB" id="A0A2T4MX04"/>
<dbReference type="EMBL" id="PZKL01000045">
    <property type="protein sequence ID" value="PTH79118.1"/>
    <property type="molecule type" value="Genomic_DNA"/>
</dbReference>